<evidence type="ECO:0000256" key="3">
    <source>
        <dbReference type="PROSITE-ProRule" id="PRU00421"/>
    </source>
</evidence>
<keyword evidence="2" id="KW-0598">Phosphotransferase system</keyword>
<evidence type="ECO:0000259" key="4">
    <source>
        <dbReference type="PROSITE" id="PS51098"/>
    </source>
</evidence>
<comment type="caution">
    <text evidence="5">The sequence shown here is derived from an EMBL/GenBank/DDBJ whole genome shotgun (WGS) entry which is preliminary data.</text>
</comment>
<dbReference type="GO" id="GO:0009401">
    <property type="term" value="P:phosphoenolpyruvate-dependent sugar phosphotransferase system"/>
    <property type="evidence" value="ECO:0007669"/>
    <property type="project" value="UniProtKB-KW"/>
</dbReference>
<evidence type="ECO:0000256" key="1">
    <source>
        <dbReference type="ARBA" id="ARBA00022679"/>
    </source>
</evidence>
<keyword evidence="5" id="KW-0762">Sugar transport</keyword>
<dbReference type="InterPro" id="IPR036878">
    <property type="entry name" value="Glu_permease_IIB"/>
</dbReference>
<keyword evidence="5" id="KW-0813">Transport</keyword>
<dbReference type="InterPro" id="IPR001996">
    <property type="entry name" value="PTS_IIB_1"/>
</dbReference>
<dbReference type="Proteomes" id="UP000092188">
    <property type="component" value="Unassembled WGS sequence"/>
</dbReference>
<evidence type="ECO:0000313" key="6">
    <source>
        <dbReference type="Proteomes" id="UP000092188"/>
    </source>
</evidence>
<dbReference type="SUPFAM" id="SSF55604">
    <property type="entry name" value="Glucose permease domain IIB"/>
    <property type="match status" value="1"/>
</dbReference>
<name>A0AB36DSY5_MYCGL</name>
<evidence type="ECO:0000313" key="5">
    <source>
        <dbReference type="EMBL" id="OBU78943.1"/>
    </source>
</evidence>
<dbReference type="Gene3D" id="3.30.1360.60">
    <property type="entry name" value="Glucose permease domain IIB"/>
    <property type="match status" value="1"/>
</dbReference>
<evidence type="ECO:0000256" key="2">
    <source>
        <dbReference type="ARBA" id="ARBA00022683"/>
    </source>
</evidence>
<protein>
    <submittedName>
        <fullName evidence="5">PTS sugar transporter subunit IIA</fullName>
    </submittedName>
</protein>
<sequence>MHFKMNKFTWIFLNIITFGILRLVATKKAKRISSQINQELIKSEKLPFDLDQFINILGGLENIQTTQATLNMIKINVVDKTKVNQDQIKSRLKINGIMWASHDLSLVCGDYASSLSEQINQLKNR</sequence>
<feature type="domain" description="PTS EIIB type-1" evidence="4">
    <location>
        <begin position="47"/>
        <end position="125"/>
    </location>
</feature>
<reference evidence="5 6" key="1">
    <citation type="submission" date="2016-06" db="EMBL/GenBank/DDBJ databases">
        <authorList>
            <person name="Ricketts C."/>
            <person name="Pickler L."/>
            <person name="Maurer J."/>
            <person name="Ayyampalayam S."/>
            <person name="Garcia M."/>
            <person name="Ferguson-Noel N.M."/>
        </authorList>
    </citation>
    <scope>NUCLEOTIDE SEQUENCE [LARGE SCALE GENOMIC DNA]</scope>
    <source>
        <strain evidence="5 6">K6356</strain>
    </source>
</reference>
<accession>A0AB36DSY5</accession>
<comment type="caution">
    <text evidence="3">Lacks conserved residue(s) required for the propagation of feature annotation.</text>
</comment>
<dbReference type="EMBL" id="MAGQ01000003">
    <property type="protein sequence ID" value="OBU78943.1"/>
    <property type="molecule type" value="Genomic_DNA"/>
</dbReference>
<organism evidence="5 6">
    <name type="scientific">Mycoplasmoides gallisepticum</name>
    <name type="common">Mycoplasma gallisepticum</name>
    <dbReference type="NCBI Taxonomy" id="2096"/>
    <lineage>
        <taxon>Bacteria</taxon>
        <taxon>Bacillati</taxon>
        <taxon>Mycoplasmatota</taxon>
        <taxon>Mycoplasmoidales</taxon>
        <taxon>Mycoplasmoidaceae</taxon>
        <taxon>Mycoplasmoides</taxon>
    </lineage>
</organism>
<dbReference type="PROSITE" id="PS51098">
    <property type="entry name" value="PTS_EIIB_TYPE_1"/>
    <property type="match status" value="1"/>
</dbReference>
<dbReference type="GO" id="GO:0008982">
    <property type="term" value="F:protein-N(PI)-phosphohistidine-sugar phosphotransferase activity"/>
    <property type="evidence" value="ECO:0007669"/>
    <property type="project" value="InterPro"/>
</dbReference>
<keyword evidence="1" id="KW-0808">Transferase</keyword>
<gene>
    <name evidence="5" type="ORF">BAY36_00625</name>
</gene>
<proteinExistence type="predicted"/>
<dbReference type="AlphaFoldDB" id="A0AB36DSY5"/>